<gene>
    <name evidence="4" type="ORF">KSX_11410</name>
</gene>
<name>A0A8J3HYR2_9CHLR</name>
<evidence type="ECO:0000259" key="3">
    <source>
        <dbReference type="PROSITE" id="PS51186"/>
    </source>
</evidence>
<reference evidence="4" key="1">
    <citation type="submission" date="2020-10" db="EMBL/GenBank/DDBJ databases">
        <title>Taxonomic study of unclassified bacteria belonging to the class Ktedonobacteria.</title>
        <authorList>
            <person name="Yabe S."/>
            <person name="Wang C.M."/>
            <person name="Zheng Y."/>
            <person name="Sakai Y."/>
            <person name="Cavaletti L."/>
            <person name="Monciardini P."/>
            <person name="Donadio S."/>
        </authorList>
    </citation>
    <scope>NUCLEOTIDE SEQUENCE</scope>
    <source>
        <strain evidence="4">SOSP1-1</strain>
    </source>
</reference>
<dbReference type="Pfam" id="PF00583">
    <property type="entry name" value="Acetyltransf_1"/>
    <property type="match status" value="1"/>
</dbReference>
<dbReference type="InterPro" id="IPR000182">
    <property type="entry name" value="GNAT_dom"/>
</dbReference>
<dbReference type="EMBL" id="BNJF01000001">
    <property type="protein sequence ID" value="GHO42978.1"/>
    <property type="molecule type" value="Genomic_DNA"/>
</dbReference>
<dbReference type="RefSeq" id="WP_220192475.1">
    <property type="nucleotide sequence ID" value="NZ_BNJF01000001.1"/>
</dbReference>
<feature type="domain" description="N-acetyltransferase" evidence="3">
    <location>
        <begin position="172"/>
        <end position="322"/>
    </location>
</feature>
<dbReference type="PROSITE" id="PS51186">
    <property type="entry name" value="GNAT"/>
    <property type="match status" value="2"/>
</dbReference>
<dbReference type="GO" id="GO:0016747">
    <property type="term" value="F:acyltransferase activity, transferring groups other than amino-acyl groups"/>
    <property type="evidence" value="ECO:0007669"/>
    <property type="project" value="InterPro"/>
</dbReference>
<accession>A0A8J3HYR2</accession>
<evidence type="ECO:0000313" key="4">
    <source>
        <dbReference type="EMBL" id="GHO42978.1"/>
    </source>
</evidence>
<protein>
    <submittedName>
        <fullName evidence="4">Putative acetyltransferase, GNAT</fullName>
    </submittedName>
</protein>
<comment type="caution">
    <text evidence="4">The sequence shown here is derived from an EMBL/GenBank/DDBJ whole genome shotgun (WGS) entry which is preliminary data.</text>
</comment>
<dbReference type="Gene3D" id="3.40.630.30">
    <property type="match status" value="1"/>
</dbReference>
<dbReference type="AlphaFoldDB" id="A0A8J3HYR2"/>
<dbReference type="InterPro" id="IPR016181">
    <property type="entry name" value="Acyl_CoA_acyltransferase"/>
</dbReference>
<proteinExistence type="predicted"/>
<keyword evidence="2" id="KW-0012">Acyltransferase</keyword>
<dbReference type="SUPFAM" id="SSF55729">
    <property type="entry name" value="Acyl-CoA N-acyltransferases (Nat)"/>
    <property type="match status" value="2"/>
</dbReference>
<organism evidence="4 5">
    <name type="scientific">Ktedonospora formicarum</name>
    <dbReference type="NCBI Taxonomy" id="2778364"/>
    <lineage>
        <taxon>Bacteria</taxon>
        <taxon>Bacillati</taxon>
        <taxon>Chloroflexota</taxon>
        <taxon>Ktedonobacteria</taxon>
        <taxon>Ktedonobacterales</taxon>
        <taxon>Ktedonobacteraceae</taxon>
        <taxon>Ktedonospora</taxon>
    </lineage>
</organism>
<dbReference type="PANTHER" id="PTHR43877:SF2">
    <property type="entry name" value="AMINOALKYLPHOSPHONATE N-ACETYLTRANSFERASE-RELATED"/>
    <property type="match status" value="1"/>
</dbReference>
<feature type="domain" description="N-acetyltransferase" evidence="3">
    <location>
        <begin position="10"/>
        <end position="160"/>
    </location>
</feature>
<sequence length="328" mass="37463">MSEYQLPHGYSTRPATTGDALAIARLMNLDEIALEGKAEYTEERAKTSLSAPGLDLEQDSLLIFTSEGALVGIGMLFHFQPIRQDIRINVSPVYREKGLDDYLLARLEERARTLTTWVESDLRVVLAAGTDVRSQANIRLFERHGLQRIRQTWRMAIELNGEPVEAILPEGVRMETFQPGMERIVFDAEMDFFQDHWGFLPRDYQEWLHFNVGYKGFDPTLCFLAMVGDEVVAMALCRREAEDVGYVSTLGVRRDWRRHGLGMAILRHAFGVFYHRDVHNVHLHVDAQSLTGATRLYERAGMHVAQQAVDYEKELRAGKELRIQTLAV</sequence>
<evidence type="ECO:0000313" key="5">
    <source>
        <dbReference type="Proteomes" id="UP000612362"/>
    </source>
</evidence>
<evidence type="ECO:0000256" key="1">
    <source>
        <dbReference type="ARBA" id="ARBA00022679"/>
    </source>
</evidence>
<dbReference type="CDD" id="cd04301">
    <property type="entry name" value="NAT_SF"/>
    <property type="match status" value="1"/>
</dbReference>
<dbReference type="Proteomes" id="UP000612362">
    <property type="component" value="Unassembled WGS sequence"/>
</dbReference>
<keyword evidence="5" id="KW-1185">Reference proteome</keyword>
<evidence type="ECO:0000256" key="2">
    <source>
        <dbReference type="ARBA" id="ARBA00023315"/>
    </source>
</evidence>
<keyword evidence="1" id="KW-0808">Transferase</keyword>
<dbReference type="InterPro" id="IPR050832">
    <property type="entry name" value="Bact_Acetyltransf"/>
</dbReference>
<dbReference type="PANTHER" id="PTHR43877">
    <property type="entry name" value="AMINOALKYLPHOSPHONATE N-ACETYLTRANSFERASE-RELATED-RELATED"/>
    <property type="match status" value="1"/>
</dbReference>